<keyword evidence="10" id="KW-0560">Oxidoreductase</keyword>
<feature type="binding site" evidence="18">
    <location>
        <position position="116"/>
    </location>
    <ligand>
        <name>FAD</name>
        <dbReference type="ChEBI" id="CHEBI:57692"/>
    </ligand>
</feature>
<dbReference type="SUPFAM" id="SSF63380">
    <property type="entry name" value="Riboflavin synthase domain-like"/>
    <property type="match status" value="1"/>
</dbReference>
<reference evidence="20 21" key="1">
    <citation type="submission" date="2017-05" db="EMBL/GenBank/DDBJ databases">
        <title>Genome sequence for an aflatoxigenic pathogen of Argentinian peanut, Aspergillus arachidicola.</title>
        <authorList>
            <person name="Moore G."/>
            <person name="Beltz S.B."/>
            <person name="Mack B.M."/>
        </authorList>
    </citation>
    <scope>NUCLEOTIDE SEQUENCE [LARGE SCALE GENOMIC DNA]</scope>
    <source>
        <strain evidence="20 21">CBS 117610</strain>
    </source>
</reference>
<evidence type="ECO:0000256" key="5">
    <source>
        <dbReference type="ARBA" id="ARBA00022630"/>
    </source>
</evidence>
<feature type="binding site" evidence="18">
    <location>
        <position position="142"/>
    </location>
    <ligand>
        <name>FAD</name>
        <dbReference type="ChEBI" id="CHEBI:57692"/>
    </ligand>
</feature>
<dbReference type="AlphaFoldDB" id="A0A2G7FS53"/>
<keyword evidence="12" id="KW-0496">Mitochondrion</keyword>
<evidence type="ECO:0000256" key="16">
    <source>
        <dbReference type="ARBA" id="ARBA00041256"/>
    </source>
</evidence>
<keyword evidence="11" id="KW-0520">NAD</keyword>
<evidence type="ECO:0000256" key="4">
    <source>
        <dbReference type="ARBA" id="ARBA00012011"/>
    </source>
</evidence>
<comment type="catalytic activity">
    <reaction evidence="17">
        <text>2 Fe(III)-[cytochrome b5] + NADH = 2 Fe(II)-[cytochrome b5] + NAD(+) + H(+)</text>
        <dbReference type="Rhea" id="RHEA:46680"/>
        <dbReference type="Rhea" id="RHEA-COMP:10438"/>
        <dbReference type="Rhea" id="RHEA-COMP:10439"/>
        <dbReference type="ChEBI" id="CHEBI:15378"/>
        <dbReference type="ChEBI" id="CHEBI:29033"/>
        <dbReference type="ChEBI" id="CHEBI:29034"/>
        <dbReference type="ChEBI" id="CHEBI:57540"/>
        <dbReference type="ChEBI" id="CHEBI:57945"/>
        <dbReference type="EC" id="1.6.2.2"/>
    </reaction>
</comment>
<evidence type="ECO:0000256" key="17">
    <source>
        <dbReference type="ARBA" id="ARBA00047682"/>
    </source>
</evidence>
<evidence type="ECO:0000256" key="18">
    <source>
        <dbReference type="PIRSR" id="PIRSR601834-1"/>
    </source>
</evidence>
<keyword evidence="6" id="KW-0812">Transmembrane</keyword>
<dbReference type="GO" id="GO:0005741">
    <property type="term" value="C:mitochondrial outer membrane"/>
    <property type="evidence" value="ECO:0007669"/>
    <property type="project" value="UniProtKB-SubCell"/>
</dbReference>
<dbReference type="InterPro" id="IPR001834">
    <property type="entry name" value="CBR-like"/>
</dbReference>
<dbReference type="CDD" id="cd06183">
    <property type="entry name" value="cyt_b5_reduct_like"/>
    <property type="match status" value="1"/>
</dbReference>
<dbReference type="InterPro" id="IPR039261">
    <property type="entry name" value="FNR_nucleotide-bd"/>
</dbReference>
<evidence type="ECO:0000256" key="2">
    <source>
        <dbReference type="ARBA" id="ARBA00004572"/>
    </source>
</evidence>
<evidence type="ECO:0000256" key="11">
    <source>
        <dbReference type="ARBA" id="ARBA00023027"/>
    </source>
</evidence>
<dbReference type="Gene3D" id="3.40.50.80">
    <property type="entry name" value="Nucleotide-binding domain of ferredoxin-NADP reductase (FNR) module"/>
    <property type="match status" value="1"/>
</dbReference>
<comment type="function">
    <text evidence="14">May mediate the reduction of outer membrane cytochrome b5.</text>
</comment>
<keyword evidence="5 18" id="KW-0285">Flavoprotein</keyword>
<organism evidence="20 21">
    <name type="scientific">Aspergillus arachidicola</name>
    <dbReference type="NCBI Taxonomy" id="656916"/>
    <lineage>
        <taxon>Eukaryota</taxon>
        <taxon>Fungi</taxon>
        <taxon>Dikarya</taxon>
        <taxon>Ascomycota</taxon>
        <taxon>Pezizomycotina</taxon>
        <taxon>Eurotiomycetes</taxon>
        <taxon>Eurotiomycetidae</taxon>
        <taxon>Eurotiales</taxon>
        <taxon>Aspergillaceae</taxon>
        <taxon>Aspergillus</taxon>
        <taxon>Aspergillus subgen. Circumdati</taxon>
    </lineage>
</organism>
<dbReference type="Pfam" id="PF00970">
    <property type="entry name" value="FAD_binding_6"/>
    <property type="match status" value="1"/>
</dbReference>
<evidence type="ECO:0000256" key="6">
    <source>
        <dbReference type="ARBA" id="ARBA00022692"/>
    </source>
</evidence>
<dbReference type="Gene3D" id="2.40.30.10">
    <property type="entry name" value="Translation factors"/>
    <property type="match status" value="1"/>
</dbReference>
<protein>
    <recommendedName>
        <fullName evidence="15">NADH-cytochrome b5 reductase 2</fullName>
        <ecNumber evidence="4">1.6.2.2</ecNumber>
    </recommendedName>
    <alternativeName>
        <fullName evidence="16">Mitochondrial cytochrome b reductase</fullName>
    </alternativeName>
</protein>
<dbReference type="Pfam" id="PF00175">
    <property type="entry name" value="NAD_binding_1"/>
    <property type="match status" value="1"/>
</dbReference>
<feature type="non-terminal residue" evidence="20">
    <location>
        <position position="1"/>
    </location>
</feature>
<dbReference type="FunFam" id="3.40.50.80:FF:000009">
    <property type="entry name" value="NADH-cytochrome b5 reductase"/>
    <property type="match status" value="1"/>
</dbReference>
<keyword evidence="9" id="KW-1133">Transmembrane helix</keyword>
<feature type="binding site" evidence="18">
    <location>
        <position position="115"/>
    </location>
    <ligand>
        <name>FAD</name>
        <dbReference type="ChEBI" id="CHEBI:57692"/>
    </ligand>
</feature>
<dbReference type="InterPro" id="IPR008333">
    <property type="entry name" value="Cbr1-like_FAD-bd_dom"/>
</dbReference>
<evidence type="ECO:0000256" key="14">
    <source>
        <dbReference type="ARBA" id="ARBA00037464"/>
    </source>
</evidence>
<dbReference type="PRINTS" id="PR00371">
    <property type="entry name" value="FPNCR"/>
</dbReference>
<dbReference type="EMBL" id="NEXV01000451">
    <property type="protein sequence ID" value="PIG83457.1"/>
    <property type="molecule type" value="Genomic_DNA"/>
</dbReference>
<comment type="subcellular location">
    <subcellularLocation>
        <location evidence="2">Mitochondrion outer membrane</location>
        <topology evidence="2">Single-pass membrane protein</topology>
    </subcellularLocation>
</comment>
<evidence type="ECO:0000256" key="9">
    <source>
        <dbReference type="ARBA" id="ARBA00022989"/>
    </source>
</evidence>
<sequence length="324" mass="36327">QSIIPIKEMAQIRRLPASLATKTTFLSALAVFGIGTYCARSYLLPQVHAESDESPVMFSKFGFTTLRVQSIKAVNHNTKRLVFEFPDKNARSGLSLTSALLTFSRPTGRWLPVLRPYTPISDLNQQGSLELMVKQYPNGKASTHIHSLAPGDTLTFLTALKGFSWVPNQYPQIYAIAGGAGITPIYQLIRGILDNPDDKTKIKLVFGVNSEQDLLLREELEEYKRRFPGRFEYVYTVSRLEGEKEGLRKGYVTEELLRGVVNGKGEGAKVFVCGPPAMEESLVGKRGIWIGWGLRRGRFIGFRLSHLSFLFCFLGYTCLHRMVV</sequence>
<feature type="domain" description="FAD-binding FR-type" evidence="19">
    <location>
        <begin position="61"/>
        <end position="167"/>
    </location>
</feature>
<proteinExistence type="inferred from homology"/>
<accession>A0A2G7FS53</accession>
<dbReference type="InterPro" id="IPR001709">
    <property type="entry name" value="Flavoprot_Pyr_Nucl_cyt_Rdtase"/>
</dbReference>
<feature type="binding site" evidence="18">
    <location>
        <position position="183"/>
    </location>
    <ligand>
        <name>FAD</name>
        <dbReference type="ChEBI" id="CHEBI:57692"/>
    </ligand>
</feature>
<dbReference type="SUPFAM" id="SSF52343">
    <property type="entry name" value="Ferredoxin reductase-like, C-terminal NADP-linked domain"/>
    <property type="match status" value="1"/>
</dbReference>
<evidence type="ECO:0000256" key="12">
    <source>
        <dbReference type="ARBA" id="ARBA00023128"/>
    </source>
</evidence>
<dbReference type="PANTHER" id="PTHR19370">
    <property type="entry name" value="NADH-CYTOCHROME B5 REDUCTASE"/>
    <property type="match status" value="1"/>
</dbReference>
<evidence type="ECO:0000256" key="3">
    <source>
        <dbReference type="ARBA" id="ARBA00006105"/>
    </source>
</evidence>
<evidence type="ECO:0000259" key="19">
    <source>
        <dbReference type="PROSITE" id="PS51384"/>
    </source>
</evidence>
<evidence type="ECO:0000256" key="15">
    <source>
        <dbReference type="ARBA" id="ARBA00039435"/>
    </source>
</evidence>
<gene>
    <name evidence="20" type="ORF">AARAC_010093</name>
</gene>
<dbReference type="PANTHER" id="PTHR19370:SF101">
    <property type="entry name" value="NADH-CYTOCHROME B5 REDUCTASE"/>
    <property type="match status" value="1"/>
</dbReference>
<dbReference type="FunFam" id="2.40.30.10:FF:000032">
    <property type="entry name" value="NADH-cytochrome b5 reductase"/>
    <property type="match status" value="1"/>
</dbReference>
<keyword evidence="21" id="KW-1185">Reference proteome</keyword>
<dbReference type="GO" id="GO:0006696">
    <property type="term" value="P:ergosterol biosynthetic process"/>
    <property type="evidence" value="ECO:0007669"/>
    <property type="project" value="TreeGrafter"/>
</dbReference>
<evidence type="ECO:0000256" key="8">
    <source>
        <dbReference type="ARBA" id="ARBA00022827"/>
    </source>
</evidence>
<dbReference type="PROSITE" id="PS51384">
    <property type="entry name" value="FAD_FR"/>
    <property type="match status" value="1"/>
</dbReference>
<dbReference type="InterPro" id="IPR017927">
    <property type="entry name" value="FAD-bd_FR_type"/>
</dbReference>
<dbReference type="InterPro" id="IPR017938">
    <property type="entry name" value="Riboflavin_synthase-like_b-brl"/>
</dbReference>
<feature type="binding site" evidence="18">
    <location>
        <position position="134"/>
    </location>
    <ligand>
        <name>FAD</name>
        <dbReference type="ChEBI" id="CHEBI:57692"/>
    </ligand>
</feature>
<keyword evidence="8 18" id="KW-0274">FAD</keyword>
<comment type="similarity">
    <text evidence="3">Belongs to the flavoprotein pyridine nucleotide cytochrome reductase family.</text>
</comment>
<keyword evidence="7" id="KW-1000">Mitochondrion outer membrane</keyword>
<dbReference type="InterPro" id="IPR001433">
    <property type="entry name" value="OxRdtase_FAD/NAD-bd"/>
</dbReference>
<feature type="binding site" evidence="18">
    <location>
        <position position="117"/>
    </location>
    <ligand>
        <name>FAD</name>
        <dbReference type="ChEBI" id="CHEBI:57692"/>
    </ligand>
</feature>
<dbReference type="STRING" id="656916.A0A2G7FS53"/>
<evidence type="ECO:0000256" key="10">
    <source>
        <dbReference type="ARBA" id="ARBA00023002"/>
    </source>
</evidence>
<dbReference type="EC" id="1.6.2.2" evidence="4"/>
<dbReference type="GO" id="GO:0090524">
    <property type="term" value="F:cytochrome-b5 reductase activity, acting on NADH"/>
    <property type="evidence" value="ECO:0007669"/>
    <property type="project" value="UniProtKB-EC"/>
</dbReference>
<dbReference type="PRINTS" id="PR00406">
    <property type="entry name" value="CYTB5RDTASE"/>
</dbReference>
<evidence type="ECO:0000313" key="20">
    <source>
        <dbReference type="EMBL" id="PIG83457.1"/>
    </source>
</evidence>
<keyword evidence="13" id="KW-0472">Membrane</keyword>
<dbReference type="Proteomes" id="UP000231358">
    <property type="component" value="Unassembled WGS sequence"/>
</dbReference>
<comment type="caution">
    <text evidence="20">The sequence shown here is derived from an EMBL/GenBank/DDBJ whole genome shotgun (WGS) entry which is preliminary data.</text>
</comment>
<evidence type="ECO:0000256" key="7">
    <source>
        <dbReference type="ARBA" id="ARBA00022787"/>
    </source>
</evidence>
<evidence type="ECO:0000256" key="13">
    <source>
        <dbReference type="ARBA" id="ARBA00023136"/>
    </source>
</evidence>
<evidence type="ECO:0000313" key="21">
    <source>
        <dbReference type="Proteomes" id="UP000231358"/>
    </source>
</evidence>
<name>A0A2G7FS53_9EURO</name>
<comment type="cofactor">
    <cofactor evidence="1 18">
        <name>FAD</name>
        <dbReference type="ChEBI" id="CHEBI:57692"/>
    </cofactor>
</comment>
<feature type="binding site" evidence="18">
    <location>
        <position position="140"/>
    </location>
    <ligand>
        <name>FAD</name>
        <dbReference type="ChEBI" id="CHEBI:57692"/>
    </ligand>
</feature>
<evidence type="ECO:0000256" key="1">
    <source>
        <dbReference type="ARBA" id="ARBA00001974"/>
    </source>
</evidence>